<dbReference type="InterPro" id="IPR017540">
    <property type="entry name" value="Exosortase-1"/>
</dbReference>
<organism evidence="10 11">
    <name type="scientific">Emcibacter nanhaiensis</name>
    <dbReference type="NCBI Taxonomy" id="1505037"/>
    <lineage>
        <taxon>Bacteria</taxon>
        <taxon>Pseudomonadati</taxon>
        <taxon>Pseudomonadota</taxon>
        <taxon>Alphaproteobacteria</taxon>
        <taxon>Emcibacterales</taxon>
        <taxon>Emcibacteraceae</taxon>
        <taxon>Emcibacter</taxon>
    </lineage>
</organism>
<keyword evidence="6 8" id="KW-1133">Transmembrane helix</keyword>
<feature type="transmembrane region" description="Helical" evidence="8">
    <location>
        <begin position="91"/>
        <end position="109"/>
    </location>
</feature>
<dbReference type="GO" id="GO:0005886">
    <property type="term" value="C:plasma membrane"/>
    <property type="evidence" value="ECO:0007669"/>
    <property type="project" value="UniProtKB-SubCell"/>
</dbReference>
<dbReference type="InterPro" id="IPR014263">
    <property type="entry name" value="Methanolan_biosynth_EpsI"/>
</dbReference>
<gene>
    <name evidence="10" type="primary">xrtA</name>
    <name evidence="10" type="ORF">FIV46_14445</name>
</gene>
<comment type="subcellular location">
    <subcellularLocation>
        <location evidence="1">Cell membrane</location>
        <topology evidence="1">Multi-pass membrane protein</topology>
    </subcellularLocation>
</comment>
<evidence type="ECO:0000256" key="7">
    <source>
        <dbReference type="ARBA" id="ARBA00023136"/>
    </source>
</evidence>
<dbReference type="NCBIfam" id="TIGR03109">
    <property type="entry name" value="exosort_XrtA"/>
    <property type="match status" value="1"/>
</dbReference>
<feature type="transmembrane region" description="Helical" evidence="8">
    <location>
        <begin position="231"/>
        <end position="258"/>
    </location>
</feature>
<feature type="transmembrane region" description="Helical" evidence="8">
    <location>
        <begin position="204"/>
        <end position="224"/>
    </location>
</feature>
<sequence length="531" mass="59367">MGNNVTGPAKNGDDVIKFFGNDLTIVERWIKTAVIWCLMLAVVLASFWQTISEVVGVWWNQAYYNHCLLIIPIVAYVLYERREIFTRLAPAPSAWGLLVIGAGAFVWFLGDMADTNVVKQFGLVVILQGTILTAIGVRAVHGLLFPYLYLYFLIPFGNFLIPTLQDITTFFVVKTLNLLDIPVYVEGVFLTVPNGKFHVAEACAGLRFLVATVALGLLMANIAYKTIGRQIIVVLLSLIVPVLANGVRATGIVLIGYYSEMQYAVGVDHLVYGWFFFALVLLLFISIAMTFTNRKVSDSYLDFSRDYWSRSLADASLGKWAFLVAVTFVLTAVAPLYSLKVENRLSLAEHTAQDLDPGISSFAKADVESNWHPRFKNADNELLVSYQVGEGRVFDLYMARYAYQHRQKEMIRFGNTVAAPKVWSYTAGGERTVEFGGRNYDMIEEIIHSHLGNRLVWYVYFVDDRFTNNTYVAKLYDARAKLLGDSLEAKVFAISIPIPDGNEKMAREALAEIAQNLPPIDTMLAGQGGKK</sequence>
<evidence type="ECO:0000313" key="10">
    <source>
        <dbReference type="EMBL" id="TPD57325.1"/>
    </source>
</evidence>
<feature type="transmembrane region" description="Helical" evidence="8">
    <location>
        <begin position="147"/>
        <end position="164"/>
    </location>
</feature>
<evidence type="ECO:0000256" key="2">
    <source>
        <dbReference type="ARBA" id="ARBA00022475"/>
    </source>
</evidence>
<dbReference type="Pfam" id="PF11984">
    <property type="entry name" value="DUF3485"/>
    <property type="match status" value="1"/>
</dbReference>
<keyword evidence="11" id="KW-1185">Reference proteome</keyword>
<dbReference type="GO" id="GO:0006508">
    <property type="term" value="P:proteolysis"/>
    <property type="evidence" value="ECO:0007669"/>
    <property type="project" value="UniProtKB-KW"/>
</dbReference>
<dbReference type="NCBIfam" id="TIGR02914">
    <property type="entry name" value="EpsI_fam"/>
    <property type="match status" value="1"/>
</dbReference>
<dbReference type="OrthoDB" id="9797363at2"/>
<dbReference type="InterPro" id="IPR026392">
    <property type="entry name" value="Exo/Archaeosortase_dom"/>
</dbReference>
<dbReference type="EC" id="3.4.22.-" evidence="10"/>
<feature type="transmembrane region" description="Helical" evidence="8">
    <location>
        <begin position="121"/>
        <end position="140"/>
    </location>
</feature>
<dbReference type="NCBIfam" id="TIGR02602">
    <property type="entry name" value="8TM_EpsH"/>
    <property type="match status" value="1"/>
</dbReference>
<feature type="transmembrane region" description="Helical" evidence="8">
    <location>
        <begin position="270"/>
        <end position="291"/>
    </location>
</feature>
<evidence type="ECO:0000259" key="9">
    <source>
        <dbReference type="Pfam" id="PF11984"/>
    </source>
</evidence>
<name>A0A501PAR6_9PROT</name>
<feature type="transmembrane region" description="Helical" evidence="8">
    <location>
        <begin position="320"/>
        <end position="339"/>
    </location>
</feature>
<dbReference type="AlphaFoldDB" id="A0A501PAR6"/>
<protein>
    <submittedName>
        <fullName evidence="10">Exosortase A</fullName>
        <ecNumber evidence="10">3.4.22.-</ecNumber>
    </submittedName>
</protein>
<reference evidence="11" key="1">
    <citation type="submission" date="2019-06" db="EMBL/GenBank/DDBJ databases">
        <title>The complete genome of Emcibacter congregatus ZYLT.</title>
        <authorList>
            <person name="Zhao Z."/>
        </authorList>
    </citation>
    <scope>NUCLEOTIDE SEQUENCE [LARGE SCALE GENOMIC DNA]</scope>
    <source>
        <strain evidence="11">MCCC 1A06723</strain>
    </source>
</reference>
<evidence type="ECO:0000256" key="8">
    <source>
        <dbReference type="SAM" id="Phobius"/>
    </source>
</evidence>
<keyword evidence="4 8" id="KW-0812">Transmembrane</keyword>
<evidence type="ECO:0000256" key="3">
    <source>
        <dbReference type="ARBA" id="ARBA00022670"/>
    </source>
</evidence>
<evidence type="ECO:0000313" key="11">
    <source>
        <dbReference type="Proteomes" id="UP000319148"/>
    </source>
</evidence>
<dbReference type="NCBIfam" id="TIGR04178">
    <property type="entry name" value="exo_archaeo"/>
    <property type="match status" value="1"/>
</dbReference>
<dbReference type="GO" id="GO:0008233">
    <property type="term" value="F:peptidase activity"/>
    <property type="evidence" value="ECO:0007669"/>
    <property type="project" value="UniProtKB-KW"/>
</dbReference>
<accession>A0A501PAR6</accession>
<keyword evidence="7 8" id="KW-0472">Membrane</keyword>
<keyword evidence="5 10" id="KW-0378">Hydrolase</keyword>
<keyword evidence="3" id="KW-0645">Protease</keyword>
<proteinExistence type="predicted"/>
<dbReference type="EMBL" id="VFIY01000018">
    <property type="protein sequence ID" value="TPD57325.1"/>
    <property type="molecule type" value="Genomic_DNA"/>
</dbReference>
<feature type="transmembrane region" description="Helical" evidence="8">
    <location>
        <begin position="33"/>
        <end position="51"/>
    </location>
</feature>
<feature type="domain" description="Methanolan biosynthesis EpsI" evidence="9">
    <location>
        <begin position="327"/>
        <end position="519"/>
    </location>
</feature>
<evidence type="ECO:0000256" key="6">
    <source>
        <dbReference type="ARBA" id="ARBA00022989"/>
    </source>
</evidence>
<evidence type="ECO:0000256" key="1">
    <source>
        <dbReference type="ARBA" id="ARBA00004651"/>
    </source>
</evidence>
<dbReference type="Pfam" id="PF09721">
    <property type="entry name" value="Exosortase_EpsH"/>
    <property type="match status" value="1"/>
</dbReference>
<comment type="caution">
    <text evidence="10">The sequence shown here is derived from an EMBL/GenBank/DDBJ whole genome shotgun (WGS) entry which is preliminary data.</text>
</comment>
<evidence type="ECO:0000256" key="5">
    <source>
        <dbReference type="ARBA" id="ARBA00022801"/>
    </source>
</evidence>
<dbReference type="InterPro" id="IPR013426">
    <property type="entry name" value="EpsH-like"/>
</dbReference>
<feature type="transmembrane region" description="Helical" evidence="8">
    <location>
        <begin position="63"/>
        <end position="79"/>
    </location>
</feature>
<dbReference type="Proteomes" id="UP000319148">
    <property type="component" value="Unassembled WGS sequence"/>
</dbReference>
<keyword evidence="2" id="KW-1003">Cell membrane</keyword>
<evidence type="ECO:0000256" key="4">
    <source>
        <dbReference type="ARBA" id="ARBA00022692"/>
    </source>
</evidence>
<dbReference type="InterPro" id="IPR019127">
    <property type="entry name" value="Exosortase"/>
</dbReference>